<proteinExistence type="predicted"/>
<keyword evidence="2" id="KW-0812">Transmembrane</keyword>
<feature type="transmembrane region" description="Helical" evidence="2">
    <location>
        <begin position="12"/>
        <end position="30"/>
    </location>
</feature>
<reference evidence="3 4" key="1">
    <citation type="submission" date="2023-05" db="EMBL/GenBank/DDBJ databases">
        <title>Novel species of genus Flectobacillus isolated from stream in China.</title>
        <authorList>
            <person name="Lu H."/>
        </authorList>
    </citation>
    <scope>NUCLEOTIDE SEQUENCE [LARGE SCALE GENOMIC DNA]</scope>
    <source>
        <strain evidence="3 4">DC10W</strain>
    </source>
</reference>
<evidence type="ECO:0000256" key="1">
    <source>
        <dbReference type="SAM" id="Coils"/>
    </source>
</evidence>
<comment type="caution">
    <text evidence="3">The sequence shown here is derived from an EMBL/GenBank/DDBJ whole genome shotgun (WGS) entry which is preliminary data.</text>
</comment>
<evidence type="ECO:0000313" key="3">
    <source>
        <dbReference type="EMBL" id="MDI9864876.1"/>
    </source>
</evidence>
<evidence type="ECO:0008006" key="5">
    <source>
        <dbReference type="Google" id="ProtNLM"/>
    </source>
</evidence>
<evidence type="ECO:0000256" key="2">
    <source>
        <dbReference type="SAM" id="Phobius"/>
    </source>
</evidence>
<dbReference type="EMBL" id="JASHID010000006">
    <property type="protein sequence ID" value="MDI9864876.1"/>
    <property type="molecule type" value="Genomic_DNA"/>
</dbReference>
<feature type="coiled-coil region" evidence="1">
    <location>
        <begin position="64"/>
        <end position="179"/>
    </location>
</feature>
<evidence type="ECO:0000313" key="4">
    <source>
        <dbReference type="Proteomes" id="UP001236569"/>
    </source>
</evidence>
<name>A0ABT6YMS9_9BACT</name>
<dbReference type="Gene3D" id="1.10.287.1490">
    <property type="match status" value="1"/>
</dbReference>
<keyword evidence="4" id="KW-1185">Reference proteome</keyword>
<sequence>MDVNKSNNSLWKAGTGAFAVISAILGYLLFEAKGISKEQNRMIDQRVAEISSARMSLDSIGMQMDAKIAEIKSLGGRVEELEAAKKQLESDVAGLKSAGELSKQQYEGKIAEYISLLNNKDAELNRLRKENGVLAEKNRTLTSENTDLSSENVSLKGIKKSLSDSVENVSRKNSELSAKVSRASALQAQEVQVLAISDKGKERDGGTYRASKVSKIKVAFSLMPNPIAKQDEKAIYLRVLDPDGAVLFDTAAGSGSFTVFGKETNFTAKKSIFFQNNNQNVEITYQRSGNIPYRAGNYKVELYAEGYQIGTGGFTVK</sequence>
<keyword evidence="2" id="KW-0472">Membrane</keyword>
<keyword evidence="1" id="KW-0175">Coiled coil</keyword>
<gene>
    <name evidence="3" type="ORF">QM480_11110</name>
</gene>
<organism evidence="3 4">
    <name type="scientific">Flectobacillus longus</name>
    <dbReference type="NCBI Taxonomy" id="2984207"/>
    <lineage>
        <taxon>Bacteria</taxon>
        <taxon>Pseudomonadati</taxon>
        <taxon>Bacteroidota</taxon>
        <taxon>Cytophagia</taxon>
        <taxon>Cytophagales</taxon>
        <taxon>Flectobacillaceae</taxon>
        <taxon>Flectobacillus</taxon>
    </lineage>
</organism>
<keyword evidence="2" id="KW-1133">Transmembrane helix</keyword>
<protein>
    <recommendedName>
        <fullName evidence="5">Chromosome segregation protein SMC</fullName>
    </recommendedName>
</protein>
<dbReference type="Proteomes" id="UP001236569">
    <property type="component" value="Unassembled WGS sequence"/>
</dbReference>
<dbReference type="RefSeq" id="WP_283369977.1">
    <property type="nucleotide sequence ID" value="NZ_JASHID010000006.1"/>
</dbReference>
<accession>A0ABT6YMS9</accession>